<organism evidence="1">
    <name type="scientific">Rhizophora mucronata</name>
    <name type="common">Asiatic mangrove</name>
    <dbReference type="NCBI Taxonomy" id="61149"/>
    <lineage>
        <taxon>Eukaryota</taxon>
        <taxon>Viridiplantae</taxon>
        <taxon>Streptophyta</taxon>
        <taxon>Embryophyta</taxon>
        <taxon>Tracheophyta</taxon>
        <taxon>Spermatophyta</taxon>
        <taxon>Magnoliopsida</taxon>
        <taxon>eudicotyledons</taxon>
        <taxon>Gunneridae</taxon>
        <taxon>Pentapetalae</taxon>
        <taxon>rosids</taxon>
        <taxon>fabids</taxon>
        <taxon>Malpighiales</taxon>
        <taxon>Rhizophoraceae</taxon>
        <taxon>Rhizophora</taxon>
    </lineage>
</organism>
<reference evidence="1" key="1">
    <citation type="submission" date="2018-02" db="EMBL/GenBank/DDBJ databases">
        <title>Rhizophora mucronata_Transcriptome.</title>
        <authorList>
            <person name="Meera S.P."/>
            <person name="Sreeshan A."/>
            <person name="Augustine A."/>
        </authorList>
    </citation>
    <scope>NUCLEOTIDE SEQUENCE</scope>
    <source>
        <tissue evidence="1">Leaf</tissue>
    </source>
</reference>
<name>A0A2P2R4Q4_RHIMU</name>
<sequence>MLDFKLLKGEF</sequence>
<proteinExistence type="predicted"/>
<accession>A0A2P2R4Q4</accession>
<protein>
    <submittedName>
        <fullName evidence="1">Uncharacterized protein</fullName>
    </submittedName>
</protein>
<dbReference type="EMBL" id="GGEC01093706">
    <property type="protein sequence ID" value="MBX74190.1"/>
    <property type="molecule type" value="Transcribed_RNA"/>
</dbReference>
<evidence type="ECO:0000313" key="1">
    <source>
        <dbReference type="EMBL" id="MBX74190.1"/>
    </source>
</evidence>